<evidence type="ECO:0000256" key="1">
    <source>
        <dbReference type="ARBA" id="ARBA00001971"/>
    </source>
</evidence>
<dbReference type="CDD" id="cd11070">
    <property type="entry name" value="CYP56-like"/>
    <property type="match status" value="1"/>
</dbReference>
<evidence type="ECO:0000256" key="3">
    <source>
        <dbReference type="ARBA" id="ARBA00022617"/>
    </source>
</evidence>
<evidence type="ECO:0000313" key="8">
    <source>
        <dbReference type="Proteomes" id="UP001390339"/>
    </source>
</evidence>
<keyword evidence="5 6" id="KW-0408">Iron</keyword>
<keyword evidence="6" id="KW-0503">Monooxygenase</keyword>
<dbReference type="PROSITE" id="PS00086">
    <property type="entry name" value="CYTOCHROME_P450"/>
    <property type="match status" value="1"/>
</dbReference>
<evidence type="ECO:0000256" key="4">
    <source>
        <dbReference type="ARBA" id="ARBA00022723"/>
    </source>
</evidence>
<evidence type="ECO:0000313" key="7">
    <source>
        <dbReference type="EMBL" id="KAK8867905.1"/>
    </source>
</evidence>
<dbReference type="PRINTS" id="PR00463">
    <property type="entry name" value="EP450I"/>
</dbReference>
<keyword evidence="6" id="KW-0560">Oxidoreductase</keyword>
<name>A0ABR2IST2_9PEZI</name>
<organism evidence="7 8">
    <name type="scientific">Apiospora arundinis</name>
    <dbReference type="NCBI Taxonomy" id="335852"/>
    <lineage>
        <taxon>Eukaryota</taxon>
        <taxon>Fungi</taxon>
        <taxon>Dikarya</taxon>
        <taxon>Ascomycota</taxon>
        <taxon>Pezizomycotina</taxon>
        <taxon>Sordariomycetes</taxon>
        <taxon>Xylariomycetidae</taxon>
        <taxon>Amphisphaeriales</taxon>
        <taxon>Apiosporaceae</taxon>
        <taxon>Apiospora</taxon>
    </lineage>
</organism>
<comment type="caution">
    <text evidence="7">The sequence shown here is derived from an EMBL/GenBank/DDBJ whole genome shotgun (WGS) entry which is preliminary data.</text>
</comment>
<proteinExistence type="inferred from homology"/>
<gene>
    <name evidence="7" type="ORF">PGQ11_006483</name>
</gene>
<dbReference type="InterPro" id="IPR002401">
    <property type="entry name" value="Cyt_P450_E_grp-I"/>
</dbReference>
<dbReference type="PANTHER" id="PTHR24305">
    <property type="entry name" value="CYTOCHROME P450"/>
    <property type="match status" value="1"/>
</dbReference>
<comment type="similarity">
    <text evidence="2 6">Belongs to the cytochrome P450 family.</text>
</comment>
<dbReference type="SUPFAM" id="SSF48264">
    <property type="entry name" value="Cytochrome P450"/>
    <property type="match status" value="1"/>
</dbReference>
<dbReference type="InterPro" id="IPR017972">
    <property type="entry name" value="Cyt_P450_CS"/>
</dbReference>
<evidence type="ECO:0000256" key="6">
    <source>
        <dbReference type="RuleBase" id="RU000461"/>
    </source>
</evidence>
<dbReference type="Pfam" id="PF00067">
    <property type="entry name" value="p450"/>
    <property type="match status" value="1"/>
</dbReference>
<dbReference type="EMBL" id="JAPCWZ010000004">
    <property type="protein sequence ID" value="KAK8867905.1"/>
    <property type="molecule type" value="Genomic_DNA"/>
</dbReference>
<dbReference type="PRINTS" id="PR00385">
    <property type="entry name" value="P450"/>
</dbReference>
<dbReference type="PANTHER" id="PTHR24305:SF166">
    <property type="entry name" value="CYTOCHROME P450 12A4, MITOCHONDRIAL-RELATED"/>
    <property type="match status" value="1"/>
</dbReference>
<dbReference type="Proteomes" id="UP001390339">
    <property type="component" value="Unassembled WGS sequence"/>
</dbReference>
<keyword evidence="8" id="KW-1185">Reference proteome</keyword>
<reference evidence="7 8" key="1">
    <citation type="journal article" date="2024" name="IMA Fungus">
        <title>Apiospora arundinis, a panoply of carbohydrate-active enzymes and secondary metabolites.</title>
        <authorList>
            <person name="Sorensen T."/>
            <person name="Petersen C."/>
            <person name="Muurmann A.T."/>
            <person name="Christiansen J.V."/>
            <person name="Brundto M.L."/>
            <person name="Overgaard C.K."/>
            <person name="Boysen A.T."/>
            <person name="Wollenberg R.D."/>
            <person name="Larsen T.O."/>
            <person name="Sorensen J.L."/>
            <person name="Nielsen K.L."/>
            <person name="Sondergaard T.E."/>
        </authorList>
    </citation>
    <scope>NUCLEOTIDE SEQUENCE [LARGE SCALE GENOMIC DNA]</scope>
    <source>
        <strain evidence="7 8">AAU 773</strain>
    </source>
</reference>
<keyword evidence="4 6" id="KW-0479">Metal-binding</keyword>
<protein>
    <submittedName>
        <fullName evidence="7">Cytochrome P450</fullName>
    </submittedName>
</protein>
<comment type="cofactor">
    <cofactor evidence="1">
        <name>heme</name>
        <dbReference type="ChEBI" id="CHEBI:30413"/>
    </cofactor>
</comment>
<dbReference type="InterPro" id="IPR050121">
    <property type="entry name" value="Cytochrome_P450_monoxygenase"/>
</dbReference>
<evidence type="ECO:0000256" key="5">
    <source>
        <dbReference type="ARBA" id="ARBA00023004"/>
    </source>
</evidence>
<accession>A0ABR2IST2</accession>
<evidence type="ECO:0000256" key="2">
    <source>
        <dbReference type="ARBA" id="ARBA00010617"/>
    </source>
</evidence>
<sequence>MFLTVSPFGNVLWVCDANVINQITERRTDFPKDTRMYKAIDIFGENLVTTDGADWVRHRKATAPTFSESNIRIVWAETIHQVQQVVRIWAADDTRTSKTIVGAWEDMKTLSLHVISRAGFGRKMLWEDERELVHDDTGSAMIPGKAATMAHRAYKELSAYMSDLYTEKKAAVEMGGGEKGMGTGEMKSMDLLGALIRSSTMSQKDPAMVLNQREVLGNAFIFMFGGHETTASTMYYALVFLALHPASQRLLQADLDAQFPAERPIDSWDYDADCATLLATMPGAVIHETLRLIPPLMSLPKTTARGGCDGGQPLEHHGQTVFVPPGTRVNLVIPAAHRNPNYWPGAEEDLHVFRPQRWFLNSPSTTASKMTATPANNSAVPPVPFRPHKGAYLPFSDGRRACIGRRFALVEAVTALAVLLRHHSIELAVGDPSSADDDAVALEAMGTDERAVLWEAAARKARRMMKEGVNTLSFKAMDSVPLRFVDRGREMFYNM</sequence>
<dbReference type="InterPro" id="IPR001128">
    <property type="entry name" value="Cyt_P450"/>
</dbReference>
<keyword evidence="3 6" id="KW-0349">Heme</keyword>
<dbReference type="InterPro" id="IPR036396">
    <property type="entry name" value="Cyt_P450_sf"/>
</dbReference>
<dbReference type="Gene3D" id="1.10.630.10">
    <property type="entry name" value="Cytochrome P450"/>
    <property type="match status" value="1"/>
</dbReference>